<keyword evidence="6" id="KW-1185">Reference proteome</keyword>
<feature type="region of interest" description="Disordered" evidence="3">
    <location>
        <begin position="1"/>
        <end position="27"/>
    </location>
</feature>
<evidence type="ECO:0000256" key="1">
    <source>
        <dbReference type="ARBA" id="ARBA00022679"/>
    </source>
</evidence>
<sequence>MSRTLTCAGQDSPPGPSRRRISAAGAGGSSAVARAGVVVGPADPTDLERLAVLLDDVQLDHPVGGSIGSTPRDVLLARLRAFLENYPSHASVATIEGEVVGLALGQTQRPGLFSQDPWLQIEVLYVRPGSRRRGAGRALLADQLAFAVAQGLSRIVTQPITGSRHEARFLSRLGFSPVGARRTADVGSLQRRLEGDPQRSGLESLIARRRVLREATPAHGIPAAPESASAGSRGGRDDRAADSSLGPAADLGDEARRILDDGHDDAPDGTPTAALAQAGPDSASTRQVRRAELMRRSASSTTSTR</sequence>
<comment type="caution">
    <text evidence="5">The sequence shown here is derived from an EMBL/GenBank/DDBJ whole genome shotgun (WGS) entry which is preliminary data.</text>
</comment>
<reference evidence="5 6" key="1">
    <citation type="submission" date="2019-06" db="EMBL/GenBank/DDBJ databases">
        <title>Draft genome sequence of Miniimonas arenae KCTC 19750T isolated from sea sand.</title>
        <authorList>
            <person name="Park S.-J."/>
        </authorList>
    </citation>
    <scope>NUCLEOTIDE SEQUENCE [LARGE SCALE GENOMIC DNA]</scope>
    <source>
        <strain evidence="5 6">KCTC 19750</strain>
    </source>
</reference>
<evidence type="ECO:0000256" key="3">
    <source>
        <dbReference type="SAM" id="MobiDB-lite"/>
    </source>
</evidence>
<dbReference type="AlphaFoldDB" id="A0A5C5BG15"/>
<dbReference type="CDD" id="cd04301">
    <property type="entry name" value="NAT_SF"/>
    <property type="match status" value="1"/>
</dbReference>
<protein>
    <submittedName>
        <fullName evidence="5">GNAT family N-acetyltransferase</fullName>
    </submittedName>
</protein>
<dbReference type="SUPFAM" id="SSF55729">
    <property type="entry name" value="Acyl-CoA N-acyltransferases (Nat)"/>
    <property type="match status" value="1"/>
</dbReference>
<name>A0A5C5BG15_9MICO</name>
<feature type="compositionally biased region" description="Low complexity" evidence="3">
    <location>
        <begin position="296"/>
        <end position="305"/>
    </location>
</feature>
<dbReference type="Pfam" id="PF00583">
    <property type="entry name" value="Acetyltransf_1"/>
    <property type="match status" value="1"/>
</dbReference>
<evidence type="ECO:0000259" key="4">
    <source>
        <dbReference type="PROSITE" id="PS51186"/>
    </source>
</evidence>
<organism evidence="5 6">
    <name type="scientific">Miniimonas arenae</name>
    <dbReference type="NCBI Taxonomy" id="676201"/>
    <lineage>
        <taxon>Bacteria</taxon>
        <taxon>Bacillati</taxon>
        <taxon>Actinomycetota</taxon>
        <taxon>Actinomycetes</taxon>
        <taxon>Micrococcales</taxon>
        <taxon>Beutenbergiaceae</taxon>
        <taxon>Miniimonas</taxon>
    </lineage>
</organism>
<dbReference type="InterPro" id="IPR000182">
    <property type="entry name" value="GNAT_dom"/>
</dbReference>
<keyword evidence="2" id="KW-0012">Acyltransferase</keyword>
<gene>
    <name evidence="5" type="ORF">FH969_01325</name>
</gene>
<dbReference type="Gene3D" id="3.40.630.30">
    <property type="match status" value="1"/>
</dbReference>
<dbReference type="OrthoDB" id="5192872at2"/>
<dbReference type="GO" id="GO:0016747">
    <property type="term" value="F:acyltransferase activity, transferring groups other than amino-acyl groups"/>
    <property type="evidence" value="ECO:0007669"/>
    <property type="project" value="InterPro"/>
</dbReference>
<accession>A0A5C5BG15</accession>
<feature type="region of interest" description="Disordered" evidence="3">
    <location>
        <begin position="216"/>
        <end position="305"/>
    </location>
</feature>
<feature type="domain" description="N-acetyltransferase" evidence="4">
    <location>
        <begin position="37"/>
        <end position="194"/>
    </location>
</feature>
<dbReference type="InterPro" id="IPR050832">
    <property type="entry name" value="Bact_Acetyltransf"/>
</dbReference>
<evidence type="ECO:0000256" key="2">
    <source>
        <dbReference type="ARBA" id="ARBA00023315"/>
    </source>
</evidence>
<keyword evidence="1 5" id="KW-0808">Transferase</keyword>
<dbReference type="Proteomes" id="UP000313849">
    <property type="component" value="Unassembled WGS sequence"/>
</dbReference>
<dbReference type="PANTHER" id="PTHR43877">
    <property type="entry name" value="AMINOALKYLPHOSPHONATE N-ACETYLTRANSFERASE-RELATED-RELATED"/>
    <property type="match status" value="1"/>
</dbReference>
<feature type="compositionally biased region" description="Basic and acidic residues" evidence="3">
    <location>
        <begin position="253"/>
        <end position="266"/>
    </location>
</feature>
<dbReference type="EMBL" id="VENP01000002">
    <property type="protein sequence ID" value="TNU77017.1"/>
    <property type="molecule type" value="Genomic_DNA"/>
</dbReference>
<evidence type="ECO:0000313" key="6">
    <source>
        <dbReference type="Proteomes" id="UP000313849"/>
    </source>
</evidence>
<dbReference type="InterPro" id="IPR016181">
    <property type="entry name" value="Acyl_CoA_acyltransferase"/>
</dbReference>
<proteinExistence type="predicted"/>
<dbReference type="PROSITE" id="PS51186">
    <property type="entry name" value="GNAT"/>
    <property type="match status" value="1"/>
</dbReference>
<evidence type="ECO:0000313" key="5">
    <source>
        <dbReference type="EMBL" id="TNU77017.1"/>
    </source>
</evidence>